<feature type="transmembrane region" description="Helical" evidence="1">
    <location>
        <begin position="234"/>
        <end position="252"/>
    </location>
</feature>
<keyword evidence="1" id="KW-0472">Membrane</keyword>
<evidence type="ECO:0000313" key="2">
    <source>
        <dbReference type="EMBL" id="KOA19014.1"/>
    </source>
</evidence>
<reference evidence="3" key="1">
    <citation type="submission" date="2015-08" db="EMBL/GenBank/DDBJ databases">
        <title>Genome sequence of the strict anaerobe Clostridium homopropionicum LuHBu1 (DSM 5847T).</title>
        <authorList>
            <person name="Poehlein A."/>
            <person name="Beck M."/>
            <person name="Schiel-Bengelsdorf B."/>
            <person name="Bengelsdorf F.R."/>
            <person name="Daniel R."/>
            <person name="Duerre P."/>
        </authorList>
    </citation>
    <scope>NUCLEOTIDE SEQUENCE [LARGE SCALE GENOMIC DNA]</scope>
    <source>
        <strain evidence="3">DSM 5847</strain>
    </source>
</reference>
<dbReference type="RefSeq" id="WP_052222079.1">
    <property type="nucleotide sequence ID" value="NZ_LHUR01000030.1"/>
</dbReference>
<feature type="transmembrane region" description="Helical" evidence="1">
    <location>
        <begin position="12"/>
        <end position="30"/>
    </location>
</feature>
<organism evidence="2 3">
    <name type="scientific">Clostridium homopropionicum DSM 5847</name>
    <dbReference type="NCBI Taxonomy" id="1121318"/>
    <lineage>
        <taxon>Bacteria</taxon>
        <taxon>Bacillati</taxon>
        <taxon>Bacillota</taxon>
        <taxon>Clostridia</taxon>
        <taxon>Eubacteriales</taxon>
        <taxon>Clostridiaceae</taxon>
        <taxon>Clostridium</taxon>
    </lineage>
</organism>
<feature type="transmembrane region" description="Helical" evidence="1">
    <location>
        <begin position="42"/>
        <end position="62"/>
    </location>
</feature>
<dbReference type="AlphaFoldDB" id="A0A0L6Z7S4"/>
<keyword evidence="3" id="KW-1185">Reference proteome</keyword>
<feature type="transmembrane region" description="Helical" evidence="1">
    <location>
        <begin position="170"/>
        <end position="189"/>
    </location>
</feature>
<keyword evidence="1" id="KW-1133">Transmembrane helix</keyword>
<accession>A0A0L6Z7S4</accession>
<comment type="caution">
    <text evidence="2">The sequence shown here is derived from an EMBL/GenBank/DDBJ whole genome shotgun (WGS) entry which is preliminary data.</text>
</comment>
<dbReference type="PATRIC" id="fig|1121318.3.peg.2599"/>
<dbReference type="STRING" id="36844.SAMN04488501_13415"/>
<gene>
    <name evidence="2" type="ORF">CLHOM_25870</name>
</gene>
<feature type="transmembrane region" description="Helical" evidence="1">
    <location>
        <begin position="96"/>
        <end position="118"/>
    </location>
</feature>
<feature type="transmembrane region" description="Helical" evidence="1">
    <location>
        <begin position="138"/>
        <end position="158"/>
    </location>
</feature>
<keyword evidence="1" id="KW-0812">Transmembrane</keyword>
<proteinExistence type="predicted"/>
<sequence length="265" mass="29862">MGRLIKYEIKGNYKLFGGLFIIIALLNVLLLTRINKWSEQSIIGLFSVISITVMVVTLIFVINSFRNDLYEDTGYLTFTLPVSGNKILGSKIITGVLWFSVAGLIFFIFLKILIGMLFDINVLERINLYFNVKGIFTLGILFGLVNLIMLLLMIYFSITLTKVAFKGKKMSKLLGFITFIVLNAAIFYIEYKLINIFPQTIDFSLDFLKGSQGSLIGPSNVDNQAMFSINNSQLNVNIASLIYNILVYIGLFKGTGYLMDNKINI</sequence>
<protein>
    <submittedName>
        <fullName evidence="2">ABC-2 family transporter protein</fullName>
    </submittedName>
</protein>
<name>A0A0L6Z7S4_9CLOT</name>
<dbReference type="Proteomes" id="UP000037043">
    <property type="component" value="Unassembled WGS sequence"/>
</dbReference>
<dbReference type="EMBL" id="LHUR01000030">
    <property type="protein sequence ID" value="KOA19014.1"/>
    <property type="molecule type" value="Genomic_DNA"/>
</dbReference>
<evidence type="ECO:0000313" key="3">
    <source>
        <dbReference type="Proteomes" id="UP000037043"/>
    </source>
</evidence>
<evidence type="ECO:0000256" key="1">
    <source>
        <dbReference type="SAM" id="Phobius"/>
    </source>
</evidence>